<reference evidence="2" key="1">
    <citation type="submission" date="2021-07" db="EMBL/GenBank/DDBJ databases">
        <title>Complete genome sequencing of a Clostridium isolate.</title>
        <authorList>
            <person name="Ueki A."/>
            <person name="Tonouchi A."/>
        </authorList>
    </citation>
    <scope>NUCLEOTIDE SEQUENCE [LARGE SCALE GENOMIC DNA]</scope>
    <source>
        <strain evidence="2">C5S11</strain>
    </source>
</reference>
<protein>
    <submittedName>
        <fullName evidence="1">Uncharacterized protein</fullName>
    </submittedName>
</protein>
<gene>
    <name evidence="1" type="ORF">psyc5s11_19010</name>
</gene>
<dbReference type="RefSeq" id="WP_224037382.1">
    <property type="nucleotide sequence ID" value="NZ_AP024849.1"/>
</dbReference>
<organism evidence="1 2">
    <name type="scientific">Clostridium gelidum</name>
    <dbReference type="NCBI Taxonomy" id="704125"/>
    <lineage>
        <taxon>Bacteria</taxon>
        <taxon>Bacillati</taxon>
        <taxon>Bacillota</taxon>
        <taxon>Clostridia</taxon>
        <taxon>Eubacteriales</taxon>
        <taxon>Clostridiaceae</taxon>
        <taxon>Clostridium</taxon>
    </lineage>
</organism>
<evidence type="ECO:0000313" key="2">
    <source>
        <dbReference type="Proteomes" id="UP000824633"/>
    </source>
</evidence>
<proteinExistence type="predicted"/>
<keyword evidence="2" id="KW-1185">Reference proteome</keyword>
<name>A0ABM7TA38_9CLOT</name>
<evidence type="ECO:0000313" key="1">
    <source>
        <dbReference type="EMBL" id="BCZ45834.1"/>
    </source>
</evidence>
<dbReference type="Proteomes" id="UP000824633">
    <property type="component" value="Chromosome"/>
</dbReference>
<sequence length="464" mass="54199">MIYEIISKYHLLSVRDTHHRFKSWEHCNNFFIAHKGNLADENLFDNSCLQLAFYLASWGMMRGGTFLLQKDYRIHKYFIENVVMNDKYKKYYSSMQGLPINKDDIEGLNTLIDDTIKAYEDNIKIINGIETRVSVTDTLASKILLGVYGIVPAYDRYFVEAMKSHGFKNTKLCEDSIKDLVDFYYDFESDFEKCRMLFKKDGINYPPMKLIDMYFWQVGYMLANPDKFLEEELQGICEFVSKYSQKINPVSKFQSRGKDVSLSKDKERVLGLKEEMSSHINNLLANSNEKGISSGEIHETMNFNKKIDLPIVFRQRNIFVKVIPTVCNLKNMLNKLEENNWEFEKLKPWEKRSYEAYKIDNVINELIESKKNEWPSIIKDNILKLYGEDIGASCIDIYLVGFVSEEYGIGINNMFNLVKDKSISKKLNSAKAIYTVGKGDGIYLDLLYNDGKIKDWDFFDKWVI</sequence>
<dbReference type="EMBL" id="AP024849">
    <property type="protein sequence ID" value="BCZ45834.1"/>
    <property type="molecule type" value="Genomic_DNA"/>
</dbReference>
<accession>A0ABM7TA38</accession>